<evidence type="ECO:0000256" key="7">
    <source>
        <dbReference type="ARBA" id="ARBA00023180"/>
    </source>
</evidence>
<dbReference type="EC" id="3.1.3.2" evidence="3"/>
<dbReference type="Proteomes" id="UP000695000">
    <property type="component" value="Unplaced"/>
</dbReference>
<evidence type="ECO:0000313" key="10">
    <source>
        <dbReference type="RefSeq" id="XP_017780700.1"/>
    </source>
</evidence>
<comment type="catalytic activity">
    <reaction evidence="1">
        <text>a phosphate monoester + H2O = an alcohol + phosphate</text>
        <dbReference type="Rhea" id="RHEA:15017"/>
        <dbReference type="ChEBI" id="CHEBI:15377"/>
        <dbReference type="ChEBI" id="CHEBI:30879"/>
        <dbReference type="ChEBI" id="CHEBI:43474"/>
        <dbReference type="ChEBI" id="CHEBI:67140"/>
        <dbReference type="EC" id="3.1.3.2"/>
    </reaction>
</comment>
<evidence type="ECO:0000256" key="5">
    <source>
        <dbReference type="ARBA" id="ARBA00022801"/>
    </source>
</evidence>
<feature type="signal peptide" evidence="8">
    <location>
        <begin position="1"/>
        <end position="21"/>
    </location>
</feature>
<comment type="similarity">
    <text evidence="2">Belongs to the histidine acid phosphatase family.</text>
</comment>
<reference evidence="10" key="1">
    <citation type="submission" date="2025-08" db="UniProtKB">
        <authorList>
            <consortium name="RefSeq"/>
        </authorList>
    </citation>
    <scope>IDENTIFICATION</scope>
    <source>
        <tissue evidence="10">Whole Larva</tissue>
    </source>
</reference>
<keyword evidence="5" id="KW-0378">Hydrolase</keyword>
<evidence type="ECO:0000313" key="9">
    <source>
        <dbReference type="Proteomes" id="UP000695000"/>
    </source>
</evidence>
<evidence type="ECO:0000256" key="6">
    <source>
        <dbReference type="ARBA" id="ARBA00023157"/>
    </source>
</evidence>
<sequence>MRNLSLLLLFFLSTGLSYVLSEKTLILTHVIFRHGDRTPDYSFQIPNNPYSNETFFPYGPGQLTLKGKTRAYNLGVSLRKRYSRFLGPVYYNGLIDATSSFLPRAVMSLQSVLAALFKPTKRWQLKRTIKWQPVYFKAPSLKEDKIVIPSCPKIFDVHTDFDEESKAFYKYVSDFVGFNVTKSIEMMAIHNTYHVLDEQGFSLPKWVLAVWPEPLLRYSLQFWKDMSDQTVQYAVGPLLKKINDDTMAKMKGTSIDQLECKMYLYSGHDMNVVGYLGAIGVYKEALYINYSASIMIEIHKYTDTYGVKVFFDNSDGIGPILLRIPACGGIDICPLEKYIAITKNKYGPKEWCAAWFKNVKGGMQQLTRVKHHDCTRRHLLSIQESKIKIMWRLLFLLSAYLATVFSAPGIERETLLLTHIIFRHGDRTPDFHFFKTPNDPLAHETFFPYGSGQLTLKGKIRAYELGAKLRKRYSNFLGALYYADLIEGISSSAPRCVMSMQSVFAALFPPTEEWQLKFGYDWQPVYFLSPSVNEDKLIYPSCPKIFDVQSYMDGEKADFYKYVSENFGVNITTSFDMLGAQNTYQVLGELGYNLPEWVSKVWPQPFYKYGMEFWNEMASQKVPYAIGNLLKKINEDTMKKVTGDLVPTDRKMFLYSGHDLNLVAFFGAIGVYKQNMYIDYSASIMIEVHKVRGRYGVKIFFDNVDGKGPQLIKIPACAYLEICPLEIYIAITKAQYGPEDWCT</sequence>
<keyword evidence="7" id="KW-0325">Glycoprotein</keyword>
<dbReference type="RefSeq" id="XP_017780700.1">
    <property type="nucleotide sequence ID" value="XM_017925211.1"/>
</dbReference>
<dbReference type="CDD" id="cd07061">
    <property type="entry name" value="HP_HAP_like"/>
    <property type="match status" value="2"/>
</dbReference>
<evidence type="ECO:0000256" key="2">
    <source>
        <dbReference type="ARBA" id="ARBA00005375"/>
    </source>
</evidence>
<dbReference type="Pfam" id="PF00328">
    <property type="entry name" value="His_Phos_2"/>
    <property type="match status" value="3"/>
</dbReference>
<dbReference type="Gene3D" id="3.40.50.1240">
    <property type="entry name" value="Phosphoglycerate mutase-like"/>
    <property type="match status" value="2"/>
</dbReference>
<dbReference type="SUPFAM" id="SSF53254">
    <property type="entry name" value="Phosphoglycerate mutase-like"/>
    <property type="match status" value="2"/>
</dbReference>
<evidence type="ECO:0000256" key="1">
    <source>
        <dbReference type="ARBA" id="ARBA00000032"/>
    </source>
</evidence>
<evidence type="ECO:0000256" key="3">
    <source>
        <dbReference type="ARBA" id="ARBA00012646"/>
    </source>
</evidence>
<gene>
    <name evidence="10" type="primary">LOC108565648</name>
</gene>
<name>A0ABM1N1K0_NICVS</name>
<protein>
    <recommendedName>
        <fullName evidence="3">acid phosphatase</fullName>
        <ecNumber evidence="3">3.1.3.2</ecNumber>
    </recommendedName>
</protein>
<dbReference type="InterPro" id="IPR029033">
    <property type="entry name" value="His_PPase_superfam"/>
</dbReference>
<keyword evidence="6" id="KW-1015">Disulfide bond</keyword>
<organism evidence="9 10">
    <name type="scientific">Nicrophorus vespilloides</name>
    <name type="common">Boreal carrion beetle</name>
    <dbReference type="NCBI Taxonomy" id="110193"/>
    <lineage>
        <taxon>Eukaryota</taxon>
        <taxon>Metazoa</taxon>
        <taxon>Ecdysozoa</taxon>
        <taxon>Arthropoda</taxon>
        <taxon>Hexapoda</taxon>
        <taxon>Insecta</taxon>
        <taxon>Pterygota</taxon>
        <taxon>Neoptera</taxon>
        <taxon>Endopterygota</taxon>
        <taxon>Coleoptera</taxon>
        <taxon>Polyphaga</taxon>
        <taxon>Staphyliniformia</taxon>
        <taxon>Silphidae</taxon>
        <taxon>Nicrophorinae</taxon>
        <taxon>Nicrophorus</taxon>
    </lineage>
</organism>
<evidence type="ECO:0000256" key="4">
    <source>
        <dbReference type="ARBA" id="ARBA00022729"/>
    </source>
</evidence>
<feature type="chain" id="PRO_5046804026" description="acid phosphatase" evidence="8">
    <location>
        <begin position="22"/>
        <end position="743"/>
    </location>
</feature>
<accession>A0ABM1N1K0</accession>
<proteinExistence type="inferred from homology"/>
<evidence type="ECO:0000256" key="8">
    <source>
        <dbReference type="SAM" id="SignalP"/>
    </source>
</evidence>
<dbReference type="InterPro" id="IPR050645">
    <property type="entry name" value="Histidine_acid_phosphatase"/>
</dbReference>
<dbReference type="PANTHER" id="PTHR11567">
    <property type="entry name" value="ACID PHOSPHATASE-RELATED"/>
    <property type="match status" value="1"/>
</dbReference>
<dbReference type="InterPro" id="IPR000560">
    <property type="entry name" value="His_Pase_clade-2"/>
</dbReference>
<keyword evidence="4 8" id="KW-0732">Signal</keyword>
<keyword evidence="9" id="KW-1185">Reference proteome</keyword>
<dbReference type="GeneID" id="108565648"/>
<dbReference type="PANTHER" id="PTHR11567:SF211">
    <property type="entry name" value="PROSTATIC ACID PHOSPHATASE"/>
    <property type="match status" value="1"/>
</dbReference>